<dbReference type="AlphaFoldDB" id="A0A1G8H8W6"/>
<dbReference type="PROSITE" id="PS00136">
    <property type="entry name" value="SUBTILASE_ASP"/>
    <property type="match status" value="1"/>
</dbReference>
<dbReference type="InterPro" id="IPR001119">
    <property type="entry name" value="SLH_dom"/>
</dbReference>
<dbReference type="InterPro" id="IPR036852">
    <property type="entry name" value="Peptidase_S8/S53_dom_sf"/>
</dbReference>
<evidence type="ECO:0000256" key="4">
    <source>
        <dbReference type="ARBA" id="ARBA00022729"/>
    </source>
</evidence>
<evidence type="ECO:0000256" key="9">
    <source>
        <dbReference type="RuleBase" id="RU003355"/>
    </source>
</evidence>
<dbReference type="Gene3D" id="2.60.40.10">
    <property type="entry name" value="Immunoglobulins"/>
    <property type="match status" value="1"/>
</dbReference>
<evidence type="ECO:0000313" key="12">
    <source>
        <dbReference type="EMBL" id="SDI03096.1"/>
    </source>
</evidence>
<feature type="active site" description="Charge relay system" evidence="7 8">
    <location>
        <position position="149"/>
    </location>
</feature>
<evidence type="ECO:0000256" key="3">
    <source>
        <dbReference type="ARBA" id="ARBA00022723"/>
    </source>
</evidence>
<organism evidence="12 13">
    <name type="scientific">Alteribacillus persepolensis</name>
    <dbReference type="NCBI Taxonomy" id="568899"/>
    <lineage>
        <taxon>Bacteria</taxon>
        <taxon>Bacillati</taxon>
        <taxon>Bacillota</taxon>
        <taxon>Bacilli</taxon>
        <taxon>Bacillales</taxon>
        <taxon>Bacillaceae</taxon>
        <taxon>Alteribacillus</taxon>
    </lineage>
</organism>
<accession>A0A1G8H8W6</accession>
<dbReference type="InterPro" id="IPR015500">
    <property type="entry name" value="Peptidase_S8_subtilisin-rel"/>
</dbReference>
<feature type="active site" description="Charge relay system" evidence="7 8">
    <location>
        <position position="307"/>
    </location>
</feature>
<evidence type="ECO:0000313" key="13">
    <source>
        <dbReference type="Proteomes" id="UP000199163"/>
    </source>
</evidence>
<dbReference type="SUPFAM" id="SSF49265">
    <property type="entry name" value="Fibronectin type III"/>
    <property type="match status" value="1"/>
</dbReference>
<dbReference type="SUPFAM" id="SSF54897">
    <property type="entry name" value="Protease propeptides/inhibitors"/>
    <property type="match status" value="1"/>
</dbReference>
<name>A0A1G8H8W6_9BACI</name>
<dbReference type="Pfam" id="PF00082">
    <property type="entry name" value="Peptidase_S8"/>
    <property type="match status" value="1"/>
</dbReference>
<dbReference type="InterPro" id="IPR023827">
    <property type="entry name" value="Peptidase_S8_Asp-AS"/>
</dbReference>
<evidence type="ECO:0000256" key="1">
    <source>
        <dbReference type="ARBA" id="ARBA00011073"/>
    </source>
</evidence>
<dbReference type="PANTHER" id="PTHR43806:SF11">
    <property type="entry name" value="CEREVISIN-RELATED"/>
    <property type="match status" value="1"/>
</dbReference>
<evidence type="ECO:0000259" key="11">
    <source>
        <dbReference type="PROSITE" id="PS51272"/>
    </source>
</evidence>
<dbReference type="PANTHER" id="PTHR43806">
    <property type="entry name" value="PEPTIDASE S8"/>
    <property type="match status" value="1"/>
</dbReference>
<evidence type="ECO:0000256" key="2">
    <source>
        <dbReference type="ARBA" id="ARBA00022670"/>
    </source>
</evidence>
<feature type="active site" description="Charge relay system" evidence="7 8">
    <location>
        <position position="118"/>
    </location>
</feature>
<comment type="similarity">
    <text evidence="1 8 9">Belongs to the peptidase S8 family.</text>
</comment>
<dbReference type="InterPro" id="IPR050131">
    <property type="entry name" value="Peptidase_S8_subtilisin-like"/>
</dbReference>
<dbReference type="EMBL" id="FNDK01000019">
    <property type="protein sequence ID" value="SDI03096.1"/>
    <property type="molecule type" value="Genomic_DNA"/>
</dbReference>
<dbReference type="Proteomes" id="UP000199163">
    <property type="component" value="Unassembled WGS sequence"/>
</dbReference>
<dbReference type="SUPFAM" id="SSF52743">
    <property type="entry name" value="Subtilisin-like"/>
    <property type="match status" value="1"/>
</dbReference>
<dbReference type="InterPro" id="IPR023828">
    <property type="entry name" value="Peptidase_S8_Ser-AS"/>
</dbReference>
<dbReference type="GO" id="GO:0046872">
    <property type="term" value="F:metal ion binding"/>
    <property type="evidence" value="ECO:0007669"/>
    <property type="project" value="UniProtKB-KW"/>
</dbReference>
<keyword evidence="5 8" id="KW-0378">Hydrolase</keyword>
<feature type="domain" description="SLH" evidence="11">
    <location>
        <begin position="632"/>
        <end position="687"/>
    </location>
</feature>
<dbReference type="CDD" id="cd07477">
    <property type="entry name" value="Peptidases_S8_Subtilisin_subset"/>
    <property type="match status" value="1"/>
</dbReference>
<dbReference type="InterPro" id="IPR034202">
    <property type="entry name" value="Subtilisin_Carlsberg-like"/>
</dbReference>
<dbReference type="InterPro" id="IPR000209">
    <property type="entry name" value="Peptidase_S8/S53_dom"/>
</dbReference>
<dbReference type="InterPro" id="IPR013783">
    <property type="entry name" value="Ig-like_fold"/>
</dbReference>
<sequence>MLVSFPAAVSAEHAGADSNEHVYVVGFQDSVQEDVVKDAGGEIGSVWESINAMEAVLTEEEAEALAASAGIVYVEPDEMVGVSAEAADAENWGLEATNAPAAWEHGFTGADVDVAVIDTGISTSHPSLEVEDGYAAVDYTDSYDDDNGHGTHAAGIIGANQPQSGLMGVAPRADLYAVKVLDDSGNGSITQILDGLEWAMEQDVDVINMSFGTLTDSRPLEAMLDDAYRDGIIITAASGNRGEGDTSSGRVEYPARYGSVVAVSAVDQQKERAYFSASGKTVEIAAPGVDIVSTYKDNTYGPLSGTSMATPFVSGALAILKEAYPEHTPDELRSMLHQEAEDLGEPGRDSRFGYGLLQMPDVSDSEVVRDGTYPDDENSGGSEQPEEDDIDEHPIDDIPTNNVTFDLEASPSYNDDGSAAAALEWTAIDDADVSSYYVYRDGVQHAEVTEETAFIDEGLSSGTYEYEVSAVYADGSESNRSEAVSVTIEDNDSPPAENTAFQWPEVVEQAPSFADVNDNFWAVTPITELAARGIMTGSNDEFRPNDSVTRGQALAVIGRFLGWDSTPRNTDFPDVDASYFGSGYIAHAVNAGFISGFADGYFQPNRPITRGQMAAILGSVFDVNEASGTNRFTDVDETTTGYDTIGYLARHNIVQGYDNQTFRPNNSLSRAQFASVFYGFGEHLIHN</sequence>
<evidence type="ECO:0000256" key="8">
    <source>
        <dbReference type="PROSITE-ProRule" id="PRU01240"/>
    </source>
</evidence>
<feature type="region of interest" description="Disordered" evidence="10">
    <location>
        <begin position="363"/>
        <end position="411"/>
    </location>
</feature>
<dbReference type="Gene3D" id="3.30.70.80">
    <property type="entry name" value="Peptidase S8 propeptide/proteinase inhibitor I9"/>
    <property type="match status" value="1"/>
</dbReference>
<dbReference type="Pfam" id="PF00395">
    <property type="entry name" value="SLH"/>
    <property type="match status" value="3"/>
</dbReference>
<feature type="compositionally biased region" description="Acidic residues" evidence="10">
    <location>
        <begin position="373"/>
        <end position="391"/>
    </location>
</feature>
<dbReference type="PRINTS" id="PR00723">
    <property type="entry name" value="SUBTILISIN"/>
</dbReference>
<reference evidence="12 13" key="1">
    <citation type="submission" date="2016-10" db="EMBL/GenBank/DDBJ databases">
        <authorList>
            <person name="de Groot N.N."/>
        </authorList>
    </citation>
    <scope>NUCLEOTIDE SEQUENCE [LARGE SCALE GENOMIC DNA]</scope>
    <source>
        <strain evidence="12 13">DSM 21632</strain>
    </source>
</reference>
<keyword evidence="3" id="KW-0479">Metal-binding</keyword>
<dbReference type="Pfam" id="PF05922">
    <property type="entry name" value="Inhibitor_I9"/>
    <property type="match status" value="1"/>
</dbReference>
<keyword evidence="6 8" id="KW-0720">Serine protease</keyword>
<feature type="domain" description="SLH" evidence="11">
    <location>
        <begin position="509"/>
        <end position="567"/>
    </location>
</feature>
<evidence type="ECO:0000256" key="10">
    <source>
        <dbReference type="SAM" id="MobiDB-lite"/>
    </source>
</evidence>
<proteinExistence type="inferred from homology"/>
<dbReference type="Gene3D" id="3.40.50.200">
    <property type="entry name" value="Peptidase S8/S53 domain"/>
    <property type="match status" value="1"/>
</dbReference>
<evidence type="ECO:0000256" key="6">
    <source>
        <dbReference type="ARBA" id="ARBA00022825"/>
    </source>
</evidence>
<keyword evidence="2 8" id="KW-0645">Protease</keyword>
<dbReference type="InterPro" id="IPR036116">
    <property type="entry name" value="FN3_sf"/>
</dbReference>
<feature type="domain" description="SLH" evidence="11">
    <location>
        <begin position="568"/>
        <end position="631"/>
    </location>
</feature>
<dbReference type="PROSITE" id="PS00138">
    <property type="entry name" value="SUBTILASE_SER"/>
    <property type="match status" value="1"/>
</dbReference>
<keyword evidence="13" id="KW-1185">Reference proteome</keyword>
<dbReference type="InterPro" id="IPR010259">
    <property type="entry name" value="S8pro/Inhibitor_I9"/>
</dbReference>
<evidence type="ECO:0000256" key="5">
    <source>
        <dbReference type="ARBA" id="ARBA00022801"/>
    </source>
</evidence>
<gene>
    <name evidence="12" type="ORF">SAMN05192534_1196</name>
</gene>
<dbReference type="PROSITE" id="PS51892">
    <property type="entry name" value="SUBTILASE"/>
    <property type="match status" value="1"/>
</dbReference>
<evidence type="ECO:0000256" key="7">
    <source>
        <dbReference type="PIRSR" id="PIRSR615500-1"/>
    </source>
</evidence>
<dbReference type="GO" id="GO:0004252">
    <property type="term" value="F:serine-type endopeptidase activity"/>
    <property type="evidence" value="ECO:0007669"/>
    <property type="project" value="UniProtKB-UniRule"/>
</dbReference>
<keyword evidence="4" id="KW-0732">Signal</keyword>
<dbReference type="STRING" id="568899.SAMN05192534_1196"/>
<protein>
    <submittedName>
        <fullName evidence="12">Subtilisin</fullName>
    </submittedName>
</protein>
<dbReference type="GO" id="GO:0006508">
    <property type="term" value="P:proteolysis"/>
    <property type="evidence" value="ECO:0007669"/>
    <property type="project" value="UniProtKB-KW"/>
</dbReference>
<dbReference type="PROSITE" id="PS51272">
    <property type="entry name" value="SLH"/>
    <property type="match status" value="3"/>
</dbReference>
<dbReference type="InterPro" id="IPR037045">
    <property type="entry name" value="S8pro/Inhibitor_I9_sf"/>
</dbReference>